<dbReference type="GeneID" id="301820952"/>
<dbReference type="HOGENOM" id="CLU_072786_4_1_5"/>
<accession>M4ZDV7</accession>
<evidence type="ECO:0000256" key="3">
    <source>
        <dbReference type="ARBA" id="ARBA00023163"/>
    </source>
</evidence>
<reference evidence="5 6" key="1">
    <citation type="journal article" date="2013" name="Appl. Environ. Microbiol.">
        <title>Genome analysis suggests that the soil oligotrophic bacterium Agromonas oligotrophica (Bradyrhizobium oligotrophicum) is a nitrogen-fixing symbiont of Aeschynomene indica.</title>
        <authorList>
            <person name="Okubo T."/>
            <person name="Fukushima S."/>
            <person name="Itakura M."/>
            <person name="Oshima K."/>
            <person name="Longtonglang A."/>
            <person name="Teaumroong N."/>
            <person name="Mitsui H."/>
            <person name="Hattori M."/>
            <person name="Hattori R."/>
            <person name="Hattori T."/>
            <person name="Minamisawa K."/>
        </authorList>
    </citation>
    <scope>NUCLEOTIDE SEQUENCE [LARGE SCALE GENOMIC DNA]</scope>
    <source>
        <strain evidence="5 6">S58</strain>
    </source>
</reference>
<dbReference type="InterPro" id="IPR000792">
    <property type="entry name" value="Tscrpt_reg_LuxR_C"/>
</dbReference>
<gene>
    <name evidence="5" type="ORF">S58_60320</name>
</gene>
<dbReference type="Pfam" id="PF03472">
    <property type="entry name" value="Autoind_bind"/>
    <property type="match status" value="1"/>
</dbReference>
<dbReference type="EMBL" id="AP012603">
    <property type="protein sequence ID" value="BAM92008.1"/>
    <property type="molecule type" value="Genomic_DNA"/>
</dbReference>
<dbReference type="Pfam" id="PF00196">
    <property type="entry name" value="GerE"/>
    <property type="match status" value="1"/>
</dbReference>
<dbReference type="SMART" id="SM00421">
    <property type="entry name" value="HTH_LUXR"/>
    <property type="match status" value="1"/>
</dbReference>
<dbReference type="Gene3D" id="1.10.10.10">
    <property type="entry name" value="Winged helix-like DNA-binding domain superfamily/Winged helix DNA-binding domain"/>
    <property type="match status" value="1"/>
</dbReference>
<dbReference type="GO" id="GO:0006355">
    <property type="term" value="P:regulation of DNA-templated transcription"/>
    <property type="evidence" value="ECO:0007669"/>
    <property type="project" value="InterPro"/>
</dbReference>
<evidence type="ECO:0000259" key="4">
    <source>
        <dbReference type="PROSITE" id="PS50043"/>
    </source>
</evidence>
<evidence type="ECO:0000313" key="6">
    <source>
        <dbReference type="Proteomes" id="UP000011841"/>
    </source>
</evidence>
<keyword evidence="1" id="KW-0805">Transcription regulation</keyword>
<sequence length="244" mass="27697">MFEIPQTYGEAIADVNSIDNLLELLLASTERFGVTGVFIADLPSRMETLEPHIQLRGWNDAWIRYYNERNYVHIDPIAQLLRERATPYVWSEECAVQPLTSKQRKLMDEARDAGLIDGFTVPIHGPQMRTTCVSFATGAKPLQRSDRHNLHFMAVLSHQRVDQIIHAKRPATAKKERAGVLAPRELECLHWAMHGLKSKEIAFEARLSKRTVDQYLRSAMSKLRAGSRTEAVRIAILDGSLKPV</sequence>
<name>M4ZDV7_9BRAD</name>
<dbReference type="OrthoDB" id="9803630at2"/>
<dbReference type="InterPro" id="IPR016032">
    <property type="entry name" value="Sig_transdc_resp-reg_C-effctor"/>
</dbReference>
<dbReference type="PANTHER" id="PTHR44688">
    <property type="entry name" value="DNA-BINDING TRANSCRIPTIONAL ACTIVATOR DEVR_DOSR"/>
    <property type="match status" value="1"/>
</dbReference>
<dbReference type="eggNOG" id="COG2197">
    <property type="taxonomic scope" value="Bacteria"/>
</dbReference>
<dbReference type="KEGG" id="aol:S58_60320"/>
<keyword evidence="2" id="KW-0238">DNA-binding</keyword>
<organism evidence="5 6">
    <name type="scientific">Bradyrhizobium oligotrophicum S58</name>
    <dbReference type="NCBI Taxonomy" id="1245469"/>
    <lineage>
        <taxon>Bacteria</taxon>
        <taxon>Pseudomonadati</taxon>
        <taxon>Pseudomonadota</taxon>
        <taxon>Alphaproteobacteria</taxon>
        <taxon>Hyphomicrobiales</taxon>
        <taxon>Nitrobacteraceae</taxon>
        <taxon>Bradyrhizobium</taxon>
    </lineage>
</organism>
<dbReference type="STRING" id="1245469.S58_60320"/>
<proteinExistence type="predicted"/>
<dbReference type="RefSeq" id="WP_015669093.1">
    <property type="nucleotide sequence ID" value="NC_020453.1"/>
</dbReference>
<dbReference type="PATRIC" id="fig|1245469.3.peg.6168"/>
<feature type="domain" description="HTH luxR-type" evidence="4">
    <location>
        <begin position="174"/>
        <end position="239"/>
    </location>
</feature>
<evidence type="ECO:0000256" key="1">
    <source>
        <dbReference type="ARBA" id="ARBA00023015"/>
    </source>
</evidence>
<keyword evidence="3" id="KW-0804">Transcription</keyword>
<dbReference type="SUPFAM" id="SSF75516">
    <property type="entry name" value="Pheromone-binding domain of LuxR-like quorum-sensing transcription factors"/>
    <property type="match status" value="1"/>
</dbReference>
<dbReference type="InterPro" id="IPR036388">
    <property type="entry name" value="WH-like_DNA-bd_sf"/>
</dbReference>
<dbReference type="PANTHER" id="PTHR44688:SF25">
    <property type="entry name" value="HTH LUXR-TYPE DOMAIN-CONTAINING PROTEIN"/>
    <property type="match status" value="1"/>
</dbReference>
<dbReference type="Proteomes" id="UP000011841">
    <property type="component" value="Chromosome"/>
</dbReference>
<dbReference type="SUPFAM" id="SSF46894">
    <property type="entry name" value="C-terminal effector domain of the bipartite response regulators"/>
    <property type="match status" value="1"/>
</dbReference>
<evidence type="ECO:0000256" key="2">
    <source>
        <dbReference type="ARBA" id="ARBA00023125"/>
    </source>
</evidence>
<dbReference type="InterPro" id="IPR036693">
    <property type="entry name" value="TF_LuxR_autoind-bd_dom_sf"/>
</dbReference>
<dbReference type="InterPro" id="IPR005143">
    <property type="entry name" value="TF_LuxR_autoind-bd_dom"/>
</dbReference>
<protein>
    <submittedName>
        <fullName evidence="5">Transcriptional regulator, LuxR family</fullName>
    </submittedName>
</protein>
<dbReference type="GO" id="GO:0003677">
    <property type="term" value="F:DNA binding"/>
    <property type="evidence" value="ECO:0007669"/>
    <property type="project" value="UniProtKB-KW"/>
</dbReference>
<dbReference type="CDD" id="cd06170">
    <property type="entry name" value="LuxR_C_like"/>
    <property type="match status" value="1"/>
</dbReference>
<dbReference type="AlphaFoldDB" id="M4ZDV7"/>
<dbReference type="Gene3D" id="3.30.450.80">
    <property type="entry name" value="Transcription factor LuxR-like, autoinducer-binding domain"/>
    <property type="match status" value="1"/>
</dbReference>
<keyword evidence="6" id="KW-1185">Reference proteome</keyword>
<dbReference type="PRINTS" id="PR00038">
    <property type="entry name" value="HTHLUXR"/>
</dbReference>
<dbReference type="PROSITE" id="PS50043">
    <property type="entry name" value="HTH_LUXR_2"/>
    <property type="match status" value="1"/>
</dbReference>
<evidence type="ECO:0000313" key="5">
    <source>
        <dbReference type="EMBL" id="BAM92008.1"/>
    </source>
</evidence>